<dbReference type="Proteomes" id="UP001165586">
    <property type="component" value="Unassembled WGS sequence"/>
</dbReference>
<dbReference type="EMBL" id="JANLCJ010000807">
    <property type="protein sequence ID" value="MCS5737544.1"/>
    <property type="molecule type" value="Genomic_DNA"/>
</dbReference>
<protein>
    <submittedName>
        <fullName evidence="1">Uncharacterized protein</fullName>
    </submittedName>
</protein>
<organism evidence="1 2">
    <name type="scientific">Herbiconiux daphne</name>
    <dbReference type="NCBI Taxonomy" id="2970914"/>
    <lineage>
        <taxon>Bacteria</taxon>
        <taxon>Bacillati</taxon>
        <taxon>Actinomycetota</taxon>
        <taxon>Actinomycetes</taxon>
        <taxon>Micrococcales</taxon>
        <taxon>Microbacteriaceae</taxon>
        <taxon>Herbiconiux</taxon>
    </lineage>
</organism>
<evidence type="ECO:0000313" key="1">
    <source>
        <dbReference type="EMBL" id="MCS5737544.1"/>
    </source>
</evidence>
<keyword evidence="2" id="KW-1185">Reference proteome</keyword>
<evidence type="ECO:0000313" key="2">
    <source>
        <dbReference type="Proteomes" id="UP001165586"/>
    </source>
</evidence>
<gene>
    <name evidence="1" type="ORF">N1032_27820</name>
</gene>
<accession>A0ABT2HCD0</accession>
<name>A0ABT2HCD0_9MICO</name>
<reference evidence="1" key="1">
    <citation type="submission" date="2022-08" db="EMBL/GenBank/DDBJ databases">
        <authorList>
            <person name="Deng Y."/>
            <person name="Han X.-F."/>
            <person name="Zhang Y.-Q."/>
        </authorList>
    </citation>
    <scope>NUCLEOTIDE SEQUENCE</scope>
    <source>
        <strain evidence="1">CPCC 203386</strain>
    </source>
</reference>
<sequence>MTSAEFKEAIRPFVRQFIREQVIARSTEYSVYQGDTQCKRNTSAVINQEFSDIYSEMRDRIAREREIYQ</sequence>
<comment type="caution">
    <text evidence="1">The sequence shown here is derived from an EMBL/GenBank/DDBJ whole genome shotgun (WGS) entry which is preliminary data.</text>
</comment>
<proteinExistence type="predicted"/>
<dbReference type="RefSeq" id="WP_259543969.1">
    <property type="nucleotide sequence ID" value="NZ_JANLCJ010000807.1"/>
</dbReference>